<dbReference type="Gene3D" id="3.40.50.980">
    <property type="match status" value="2"/>
</dbReference>
<feature type="domain" description="AMP-dependent synthetase/ligase" evidence="4">
    <location>
        <begin position="41"/>
        <end position="431"/>
    </location>
</feature>
<dbReference type="STRING" id="469378.Ccur_09050"/>
<evidence type="ECO:0000256" key="2">
    <source>
        <dbReference type="ARBA" id="ARBA00022598"/>
    </source>
</evidence>
<dbReference type="eggNOG" id="COG0318">
    <property type="taxonomic scope" value="Bacteria"/>
</dbReference>
<sequence length="605" mass="68033">MRKREEAAQAREAYRRADGSRPQPGDSDWPLHTEKTIGSYFRAQVEIDPSHEFIVYPDRDLRWTYAQFDKRTDNLARGLLSIGMRPGDHLGIWARNVPDWLTFMFATAKIGVVSVTMNPVFKSHELDYVLKQSDMKALVIIDRFRDVDYVDVVRGLIPESLTQARGYLNTEEYPFLKNLIYMGPEKHRGFYSVPELLLLGEHVQEEELWEVERSFDQNDCVMMQYTSGTTGFPKGVMLTHRNILNNGFYIGEGQRLSPADRICLPVPYFHCFGCVLGAMAALTHRSTLVGIESFEAEAVLSAIDREKATAVYGVPTMFIAELNHPNFSNYDMSSLRTGIMAGSPCPPATMGEVIEKMNMRDITICYGLTETSPVFTQTSVTDDIEHKCTTVGRKHPPVDVKVLSVDDGHECAPGEPGELCCKGYNVMKGYYKMPDATAAAIDADGYLHSGDLGTVDEDGYYRVTGRIKDMIIRGGENIYPLEVENFLLTMEGVLDAQVIGIPDEKLGEIVGAFIRVKPGFESMTEDEVRAFAIPRIARYKVPKRVFFVDDFPMNPAKKVQKYKLRELACELIAQQEQAFSSKEEAARAQAASDDDDARGGMFRER</sequence>
<gene>
    <name evidence="6" type="ordered locus">Ccur_09050</name>
</gene>
<dbReference type="KEGG" id="ccu:Ccur_09050"/>
<dbReference type="InterPro" id="IPR045851">
    <property type="entry name" value="AMP-bd_C_sf"/>
</dbReference>
<feature type="region of interest" description="Disordered" evidence="3">
    <location>
        <begin position="1"/>
        <end position="31"/>
    </location>
</feature>
<dbReference type="Pfam" id="PF13193">
    <property type="entry name" value="AMP-binding_C"/>
    <property type="match status" value="1"/>
</dbReference>
<evidence type="ECO:0000256" key="1">
    <source>
        <dbReference type="ARBA" id="ARBA00006432"/>
    </source>
</evidence>
<keyword evidence="7" id="KW-1185">Reference proteome</keyword>
<dbReference type="PANTHER" id="PTHR43201">
    <property type="entry name" value="ACYL-COA SYNTHETASE"/>
    <property type="match status" value="1"/>
</dbReference>
<dbReference type="GO" id="GO:0031956">
    <property type="term" value="F:medium-chain fatty acid-CoA ligase activity"/>
    <property type="evidence" value="ECO:0007669"/>
    <property type="project" value="TreeGrafter"/>
</dbReference>
<feature type="compositionally biased region" description="Basic and acidic residues" evidence="3">
    <location>
        <begin position="1"/>
        <end position="19"/>
    </location>
</feature>
<dbReference type="Gene3D" id="3.30.300.30">
    <property type="match status" value="1"/>
</dbReference>
<dbReference type="Gene3D" id="2.30.38.10">
    <property type="entry name" value="Luciferase, Domain 3"/>
    <property type="match status" value="1"/>
</dbReference>
<dbReference type="InterPro" id="IPR020845">
    <property type="entry name" value="AMP-binding_CS"/>
</dbReference>
<dbReference type="HOGENOM" id="CLU_000022_59_7_11"/>
<comment type="similarity">
    <text evidence="1">Belongs to the ATP-dependent AMP-binding enzyme family.</text>
</comment>
<feature type="region of interest" description="Disordered" evidence="3">
    <location>
        <begin position="583"/>
        <end position="605"/>
    </location>
</feature>
<dbReference type="AlphaFoldDB" id="C7MNW3"/>
<keyword evidence="2 6" id="KW-0436">Ligase</keyword>
<organism evidence="6 7">
    <name type="scientific">Cryptobacterium curtum (strain ATCC 700683 / DSM 15641 / CCUG 43107 / 12-3)</name>
    <dbReference type="NCBI Taxonomy" id="469378"/>
    <lineage>
        <taxon>Bacteria</taxon>
        <taxon>Bacillati</taxon>
        <taxon>Actinomycetota</taxon>
        <taxon>Coriobacteriia</taxon>
        <taxon>Eggerthellales</taxon>
        <taxon>Eggerthellaceae</taxon>
        <taxon>Cryptobacterium</taxon>
    </lineage>
</organism>
<evidence type="ECO:0000256" key="3">
    <source>
        <dbReference type="SAM" id="MobiDB-lite"/>
    </source>
</evidence>
<dbReference type="Pfam" id="PF00501">
    <property type="entry name" value="AMP-binding"/>
    <property type="match status" value="1"/>
</dbReference>
<evidence type="ECO:0000259" key="4">
    <source>
        <dbReference type="Pfam" id="PF00501"/>
    </source>
</evidence>
<accession>C7MNW3</accession>
<dbReference type="Proteomes" id="UP000000954">
    <property type="component" value="Chromosome"/>
</dbReference>
<reference evidence="6 7" key="1">
    <citation type="journal article" date="2009" name="Stand. Genomic Sci.">
        <title>Complete genome sequence of Cryptobacterium curtum type strain (12-3).</title>
        <authorList>
            <person name="Mavrommatis K."/>
            <person name="Pukall R."/>
            <person name="Rohde C."/>
            <person name="Chen F."/>
            <person name="Sims D."/>
            <person name="Brettin T."/>
            <person name="Kuske C."/>
            <person name="Detter J.C."/>
            <person name="Han C."/>
            <person name="Lapidus A."/>
            <person name="Copeland A."/>
            <person name="Glavina Del Rio T."/>
            <person name="Nolan M."/>
            <person name="Lucas S."/>
            <person name="Tice H."/>
            <person name="Cheng J.F."/>
            <person name="Bruce D."/>
            <person name="Goodwin L."/>
            <person name="Pitluck S."/>
            <person name="Ovchinnikova G."/>
            <person name="Pati A."/>
            <person name="Ivanova N."/>
            <person name="Chen A."/>
            <person name="Palaniappan K."/>
            <person name="Chain P."/>
            <person name="D'haeseleer P."/>
            <person name="Goker M."/>
            <person name="Bristow J."/>
            <person name="Eisen J.A."/>
            <person name="Markowitz V."/>
            <person name="Hugenholtz P."/>
            <person name="Rohde M."/>
            <person name="Klenk H.P."/>
            <person name="Kyrpides N.C."/>
        </authorList>
    </citation>
    <scope>NUCLEOTIDE SEQUENCE [LARGE SCALE GENOMIC DNA]</scope>
    <source>
        <strain evidence="7">ATCC 700683 / DSM 15641 / 12-3</strain>
    </source>
</reference>
<evidence type="ECO:0000313" key="7">
    <source>
        <dbReference type="Proteomes" id="UP000000954"/>
    </source>
</evidence>
<dbReference type="PROSITE" id="PS00455">
    <property type="entry name" value="AMP_BINDING"/>
    <property type="match status" value="1"/>
</dbReference>
<protein>
    <submittedName>
        <fullName evidence="6">Acyl-CoA synthetase (AMP-forming)/AMP-acid ligase II</fullName>
    </submittedName>
</protein>
<dbReference type="GO" id="GO:0006631">
    <property type="term" value="P:fatty acid metabolic process"/>
    <property type="evidence" value="ECO:0007669"/>
    <property type="project" value="TreeGrafter"/>
</dbReference>
<proteinExistence type="inferred from homology"/>
<dbReference type="InterPro" id="IPR025110">
    <property type="entry name" value="AMP-bd_C"/>
</dbReference>
<dbReference type="InterPro" id="IPR000873">
    <property type="entry name" value="AMP-dep_synth/lig_dom"/>
</dbReference>
<feature type="domain" description="AMP-binding enzyme C-terminal" evidence="5">
    <location>
        <begin position="482"/>
        <end position="558"/>
    </location>
</feature>
<evidence type="ECO:0000313" key="6">
    <source>
        <dbReference type="EMBL" id="ACU94603.1"/>
    </source>
</evidence>
<dbReference type="SUPFAM" id="SSF56801">
    <property type="entry name" value="Acetyl-CoA synthetase-like"/>
    <property type="match status" value="1"/>
</dbReference>
<dbReference type="FunFam" id="3.40.50.12780:FF:000003">
    <property type="entry name" value="Long-chain-fatty-acid--CoA ligase FadD"/>
    <property type="match status" value="1"/>
</dbReference>
<name>C7MNW3_CRYCD</name>
<dbReference type="PANTHER" id="PTHR43201:SF5">
    <property type="entry name" value="MEDIUM-CHAIN ACYL-COA LIGASE ACSF2, MITOCHONDRIAL"/>
    <property type="match status" value="1"/>
</dbReference>
<dbReference type="EMBL" id="CP001682">
    <property type="protein sequence ID" value="ACU94603.1"/>
    <property type="molecule type" value="Genomic_DNA"/>
</dbReference>
<evidence type="ECO:0000259" key="5">
    <source>
        <dbReference type="Pfam" id="PF13193"/>
    </source>
</evidence>
<dbReference type="FunFam" id="3.30.300.30:FF:000008">
    <property type="entry name" value="2,3-dihydroxybenzoate-AMP ligase"/>
    <property type="match status" value="1"/>
</dbReference>